<protein>
    <submittedName>
        <fullName evidence="1">Uncharacterized protein</fullName>
    </submittedName>
</protein>
<accession>A0A2P7YMC0</accession>
<name>A0A2P7YMC0_9ASCO</name>
<dbReference type="Proteomes" id="UP000241107">
    <property type="component" value="Unassembled WGS sequence"/>
</dbReference>
<proteinExistence type="predicted"/>
<sequence length="392" mass="44832">MLNRNIVRTLFSSRLVQKEDPALLANALGLLLPKKNVKSASAYRPLIFRHLQKGDVTENYAEIRRELLPEPAIPSSIDHSQQVNFLLMDLQAAAAKMPSKSKALEKNLLKHVTALQSEDELVELVCLSLQQNKLSLALLTRFLLNRHLKQLHRLPFNIDNLDRALFCRNGWTQQNFVEFDVLLMKKYHDLNKPLMIVKILREQFESLFLPLIQSRLLLAFYERIVWKFYFEYQLHPERNETHFVKSLNNLRSTLTMWESSSHNNRAILETALKVHEDLSPLQKTFIQLCVSEPAQAAITKQLETGRSRLLGELKKISIRYKLAGVASASDSDSVAIRAHGYSLIHAVESLVKREFPNWASHKQLGTIMGNLALERAEMAHTGLEVDEAMALA</sequence>
<dbReference type="OrthoDB" id="4005225at2759"/>
<comment type="caution">
    <text evidence="1">The sequence shown here is derived from an EMBL/GenBank/DDBJ whole genome shotgun (WGS) entry which is preliminary data.</text>
</comment>
<evidence type="ECO:0000313" key="2">
    <source>
        <dbReference type="Proteomes" id="UP000241107"/>
    </source>
</evidence>
<gene>
    <name evidence="1" type="ORF">C7M61_003526</name>
</gene>
<keyword evidence="2" id="KW-1185">Reference proteome</keyword>
<dbReference type="GeneID" id="36566914"/>
<reference evidence="1 2" key="1">
    <citation type="submission" date="2018-03" db="EMBL/GenBank/DDBJ databases">
        <title>Candida pseudohaemulonii genome assembly and annotation.</title>
        <authorList>
            <person name="Munoz J.F."/>
            <person name="Gade L.G."/>
            <person name="Chow N.A."/>
            <person name="Litvintseva A.P."/>
            <person name="Loparev V.N."/>
            <person name="Cuomo C.A."/>
        </authorList>
    </citation>
    <scope>NUCLEOTIDE SEQUENCE [LARGE SCALE GENOMIC DNA]</scope>
    <source>
        <strain evidence="1 2">B12108</strain>
    </source>
</reference>
<dbReference type="AlphaFoldDB" id="A0A2P7YMC0"/>
<dbReference type="VEuPathDB" id="FungiDB:C7M61_003526"/>
<dbReference type="EMBL" id="PYFQ01000009">
    <property type="protein sequence ID" value="PSK37099.1"/>
    <property type="molecule type" value="Genomic_DNA"/>
</dbReference>
<dbReference type="RefSeq" id="XP_024712950.1">
    <property type="nucleotide sequence ID" value="XM_024858863.1"/>
</dbReference>
<organism evidence="1 2">
    <name type="scientific">Candidozyma pseudohaemuli</name>
    <dbReference type="NCBI Taxonomy" id="418784"/>
    <lineage>
        <taxon>Eukaryota</taxon>
        <taxon>Fungi</taxon>
        <taxon>Dikarya</taxon>
        <taxon>Ascomycota</taxon>
        <taxon>Saccharomycotina</taxon>
        <taxon>Pichiomycetes</taxon>
        <taxon>Metschnikowiaceae</taxon>
        <taxon>Candidozyma</taxon>
    </lineage>
</organism>
<evidence type="ECO:0000313" key="1">
    <source>
        <dbReference type="EMBL" id="PSK37099.1"/>
    </source>
</evidence>